<dbReference type="OrthoDB" id="9800291at2"/>
<dbReference type="InterPro" id="IPR036117">
    <property type="entry name" value="DhaL_dom_sf"/>
</dbReference>
<sequence>MSLKGVEIKELLIKLSEVMTKNKEYLTELDATIGDGDHGLNLHKGFTAMVAKIKDDSGDDIGDMLKKSGLALVSSVGGASGPLYGTAFMKASMNVQGKSQVDLKDFLQMLQAALDGVKLRGKAEIDDKTMVDAIEPALNQLRESLDNDESAIDTLFKVKEAAYKGANHTMDIIAKKGRASYLGDRSLGHKDPGAVSSALIFETIYDFVKSKG</sequence>
<comment type="pathway">
    <text evidence="2">Polyol metabolism; glycerol degradation.</text>
</comment>
<comment type="subunit">
    <text evidence="7">Homodimer. The dihydroxyacetone kinase complex is composed of a homodimer of DhaM, a homodimer of DhaK and the subunit DhaL.</text>
</comment>
<dbReference type="SUPFAM" id="SSF101473">
    <property type="entry name" value="DhaL-like"/>
    <property type="match status" value="1"/>
</dbReference>
<keyword evidence="6" id="KW-0319">Glycerol metabolism</keyword>
<keyword evidence="5 10" id="KW-0418">Kinase</keyword>
<dbReference type="Pfam" id="PF02734">
    <property type="entry name" value="Dak2"/>
    <property type="match status" value="1"/>
</dbReference>
<dbReference type="Proteomes" id="UP000239863">
    <property type="component" value="Unassembled WGS sequence"/>
</dbReference>
<accession>A0A2S6FWZ2</accession>
<comment type="catalytic activity">
    <reaction evidence="1">
        <text>dihydroxyacetone + phosphoenolpyruvate = dihydroxyacetone phosphate + pyruvate</text>
        <dbReference type="Rhea" id="RHEA:18381"/>
        <dbReference type="ChEBI" id="CHEBI:15361"/>
        <dbReference type="ChEBI" id="CHEBI:16016"/>
        <dbReference type="ChEBI" id="CHEBI:57642"/>
        <dbReference type="ChEBI" id="CHEBI:58702"/>
        <dbReference type="EC" id="2.7.1.121"/>
    </reaction>
</comment>
<evidence type="ECO:0000256" key="2">
    <source>
        <dbReference type="ARBA" id="ARBA00004745"/>
    </source>
</evidence>
<dbReference type="RefSeq" id="WP_104410034.1">
    <property type="nucleotide sequence ID" value="NZ_PTIS01000010.1"/>
</dbReference>
<gene>
    <name evidence="10" type="ORF">BD821_11028</name>
</gene>
<evidence type="ECO:0000256" key="5">
    <source>
        <dbReference type="ARBA" id="ARBA00022777"/>
    </source>
</evidence>
<dbReference type="STRING" id="37659.GCA_000703125_01212"/>
<dbReference type="NCBIfam" id="TIGR02365">
    <property type="entry name" value="dha_L_ycgS"/>
    <property type="match status" value="1"/>
</dbReference>
<keyword evidence="4" id="KW-0808">Transferase</keyword>
<dbReference type="EMBL" id="PTIS01000010">
    <property type="protein sequence ID" value="PPK48063.1"/>
    <property type="molecule type" value="Genomic_DNA"/>
</dbReference>
<evidence type="ECO:0000256" key="7">
    <source>
        <dbReference type="ARBA" id="ARBA00046577"/>
    </source>
</evidence>
<dbReference type="SMART" id="SM01120">
    <property type="entry name" value="Dak2"/>
    <property type="match status" value="1"/>
</dbReference>
<dbReference type="InterPro" id="IPR012737">
    <property type="entry name" value="DhaK_L_YcgS"/>
</dbReference>
<dbReference type="PANTHER" id="PTHR28629:SF4">
    <property type="entry name" value="TRIOKINASE_FMN CYCLASE"/>
    <property type="match status" value="1"/>
</dbReference>
<dbReference type="GO" id="GO:0047324">
    <property type="term" value="F:phosphoenolpyruvate-glycerone phosphotransferase activity"/>
    <property type="evidence" value="ECO:0007669"/>
    <property type="project" value="UniProtKB-EC"/>
</dbReference>
<dbReference type="Gene3D" id="1.25.40.340">
    <property type="match status" value="1"/>
</dbReference>
<dbReference type="PROSITE" id="PS51480">
    <property type="entry name" value="DHAL"/>
    <property type="match status" value="1"/>
</dbReference>
<comment type="function">
    <text evidence="8">ADP-binding subunit of the dihydroxyacetone kinase, which is responsible for the phosphoenolpyruvate (PEP)-dependent phosphorylation of dihydroxyacetone. DhaL-ADP is converted to DhaL-ATP via a phosphoryl group transfer from DhaM and transmits it to dihydroxyacetone binds to DhaK.</text>
</comment>
<evidence type="ECO:0000313" key="11">
    <source>
        <dbReference type="Proteomes" id="UP000239863"/>
    </source>
</evidence>
<evidence type="ECO:0000256" key="3">
    <source>
        <dbReference type="ARBA" id="ARBA00012095"/>
    </source>
</evidence>
<evidence type="ECO:0000256" key="8">
    <source>
        <dbReference type="ARBA" id="ARBA00055771"/>
    </source>
</evidence>
<proteinExistence type="predicted"/>
<dbReference type="InterPro" id="IPR004007">
    <property type="entry name" value="DhaL_dom"/>
</dbReference>
<dbReference type="EC" id="2.7.1.121" evidence="3"/>
<dbReference type="GO" id="GO:0005829">
    <property type="term" value="C:cytosol"/>
    <property type="evidence" value="ECO:0007669"/>
    <property type="project" value="TreeGrafter"/>
</dbReference>
<dbReference type="InterPro" id="IPR050861">
    <property type="entry name" value="Dihydroxyacetone_Kinase"/>
</dbReference>
<evidence type="ECO:0000259" key="9">
    <source>
        <dbReference type="PROSITE" id="PS51480"/>
    </source>
</evidence>
<name>A0A2S6FWZ2_9CLOT</name>
<comment type="caution">
    <text evidence="10">The sequence shown here is derived from an EMBL/GenBank/DDBJ whole genome shotgun (WGS) entry which is preliminary data.</text>
</comment>
<feature type="domain" description="DhaL" evidence="9">
    <location>
        <begin position="6"/>
        <end position="206"/>
    </location>
</feature>
<dbReference type="GO" id="GO:0004371">
    <property type="term" value="F:glycerone kinase activity"/>
    <property type="evidence" value="ECO:0007669"/>
    <property type="project" value="InterPro"/>
</dbReference>
<dbReference type="AlphaFoldDB" id="A0A2S6FWZ2"/>
<reference evidence="10 11" key="1">
    <citation type="submission" date="2018-02" db="EMBL/GenBank/DDBJ databases">
        <title>Genomic Encyclopedia of Archaeal and Bacterial Type Strains, Phase II (KMG-II): from individual species to whole genera.</title>
        <authorList>
            <person name="Goeker M."/>
        </authorList>
    </citation>
    <scope>NUCLEOTIDE SEQUENCE [LARGE SCALE GENOMIC DNA]</scope>
    <source>
        <strain evidence="10 11">DSM 15099</strain>
    </source>
</reference>
<organism evidence="10 11">
    <name type="scientific">Clostridium algidicarnis DSM 15099</name>
    <dbReference type="NCBI Taxonomy" id="1121295"/>
    <lineage>
        <taxon>Bacteria</taxon>
        <taxon>Bacillati</taxon>
        <taxon>Bacillota</taxon>
        <taxon>Clostridia</taxon>
        <taxon>Eubacteriales</taxon>
        <taxon>Clostridiaceae</taxon>
        <taxon>Clostridium</taxon>
    </lineage>
</organism>
<protein>
    <recommendedName>
        <fullName evidence="3">phosphoenolpyruvate--glycerone phosphotransferase</fullName>
        <ecNumber evidence="3">2.7.1.121</ecNumber>
    </recommendedName>
</protein>
<evidence type="ECO:0000256" key="6">
    <source>
        <dbReference type="ARBA" id="ARBA00022798"/>
    </source>
</evidence>
<evidence type="ECO:0000256" key="1">
    <source>
        <dbReference type="ARBA" id="ARBA00001113"/>
    </source>
</evidence>
<dbReference type="PANTHER" id="PTHR28629">
    <property type="entry name" value="TRIOKINASE/FMN CYCLASE"/>
    <property type="match status" value="1"/>
</dbReference>
<evidence type="ECO:0000256" key="4">
    <source>
        <dbReference type="ARBA" id="ARBA00022679"/>
    </source>
</evidence>
<dbReference type="GO" id="GO:0019563">
    <property type="term" value="P:glycerol catabolic process"/>
    <property type="evidence" value="ECO:0007669"/>
    <property type="project" value="TreeGrafter"/>
</dbReference>
<dbReference type="FunFam" id="1.25.40.340:FF:000002">
    <property type="entry name" value="Dihydroxyacetone kinase, L subunit"/>
    <property type="match status" value="1"/>
</dbReference>
<evidence type="ECO:0000313" key="10">
    <source>
        <dbReference type="EMBL" id="PPK48063.1"/>
    </source>
</evidence>